<dbReference type="Proteomes" id="UP000306324">
    <property type="component" value="Unassembled WGS sequence"/>
</dbReference>
<protein>
    <submittedName>
        <fullName evidence="1">Uncharacterized protein</fullName>
    </submittedName>
</protein>
<comment type="caution">
    <text evidence="1">The sequence shown here is derived from an EMBL/GenBank/DDBJ whole genome shotgun (WGS) entry which is preliminary data.</text>
</comment>
<dbReference type="RefSeq" id="WP_046535955.1">
    <property type="nucleotide sequence ID" value="NZ_SWAD01000040.1"/>
</dbReference>
<dbReference type="AlphaFoldDB" id="A0A5S4F7Q8"/>
<evidence type="ECO:0000313" key="2">
    <source>
        <dbReference type="Proteomes" id="UP000306324"/>
    </source>
</evidence>
<dbReference type="OrthoDB" id="8905728at2"/>
<reference evidence="1 2" key="1">
    <citation type="submission" date="2019-04" db="EMBL/GenBank/DDBJ databases">
        <title>A novel phosphate-accumulating bacterium identified in bioreactor for phosphate removal from wastewater.</title>
        <authorList>
            <person name="Kotlyarov R.Y."/>
            <person name="Beletsky A.V."/>
            <person name="Kallistova A.Y."/>
            <person name="Dorofeev A.G."/>
            <person name="Nikolaev Y.Y."/>
            <person name="Pimenov N.V."/>
            <person name="Ravin N.V."/>
            <person name="Mardanov A.V."/>
        </authorList>
    </citation>
    <scope>NUCLEOTIDE SEQUENCE [LARGE SCALE GENOMIC DNA]</scope>
    <source>
        <strain evidence="1 2">Bin19</strain>
    </source>
</reference>
<evidence type="ECO:0000313" key="1">
    <source>
        <dbReference type="EMBL" id="TMQ76803.1"/>
    </source>
</evidence>
<keyword evidence="2" id="KW-1185">Reference proteome</keyword>
<gene>
    <name evidence="1" type="ORF">ACCUM_3935</name>
</gene>
<dbReference type="EMBL" id="SWAD01000040">
    <property type="protein sequence ID" value="TMQ76803.1"/>
    <property type="molecule type" value="Genomic_DNA"/>
</dbReference>
<accession>A0A5S4F7Q8</accession>
<sequence>MSDTSAAFDALWGDCTANKRLVPMPSQWSKLYGLLKNKRQRSSGGWEPPLPLILAAWHHTMPIEKQLRFKERLEWARQNDQLEQVGAFLRALPEDQWCHFGEA</sequence>
<proteinExistence type="predicted"/>
<organism evidence="1 2">
    <name type="scientific">Candidatus Accumulibacter phosphatis</name>
    <dbReference type="NCBI Taxonomy" id="327160"/>
    <lineage>
        <taxon>Bacteria</taxon>
        <taxon>Pseudomonadati</taxon>
        <taxon>Pseudomonadota</taxon>
        <taxon>Betaproteobacteria</taxon>
        <taxon>Candidatus Accumulibacter</taxon>
    </lineage>
</organism>
<name>A0A5S4F7Q8_9PROT</name>